<dbReference type="InterPro" id="IPR051175">
    <property type="entry name" value="CLK_kinases"/>
</dbReference>
<dbReference type="SMART" id="SM00220">
    <property type="entry name" value="S_TKc"/>
    <property type="match status" value="1"/>
</dbReference>
<dbReference type="SUPFAM" id="SSF56112">
    <property type="entry name" value="Protein kinase-like (PK-like)"/>
    <property type="match status" value="1"/>
</dbReference>
<evidence type="ECO:0000256" key="7">
    <source>
        <dbReference type="RuleBase" id="RU000304"/>
    </source>
</evidence>
<evidence type="ECO:0000256" key="2">
    <source>
        <dbReference type="ARBA" id="ARBA00022679"/>
    </source>
</evidence>
<dbReference type="GO" id="GO:0043484">
    <property type="term" value="P:regulation of RNA splicing"/>
    <property type="evidence" value="ECO:0007669"/>
    <property type="project" value="TreeGrafter"/>
</dbReference>
<evidence type="ECO:0000256" key="1">
    <source>
        <dbReference type="ARBA" id="ARBA00022527"/>
    </source>
</evidence>
<name>A0A0C9UDC3_SPHS4</name>
<feature type="binding site" evidence="6">
    <location>
        <position position="89"/>
    </location>
    <ligand>
        <name>ATP</name>
        <dbReference type="ChEBI" id="CHEBI:30616"/>
    </ligand>
</feature>
<dbReference type="PROSITE" id="PS50011">
    <property type="entry name" value="PROTEIN_KINASE_DOM"/>
    <property type="match status" value="1"/>
</dbReference>
<protein>
    <recommendedName>
        <fullName evidence="8">Protein kinase domain-containing protein</fullName>
    </recommendedName>
</protein>
<dbReference type="InterPro" id="IPR008271">
    <property type="entry name" value="Ser/Thr_kinase_AS"/>
</dbReference>
<dbReference type="InterPro" id="IPR017441">
    <property type="entry name" value="Protein_kinase_ATP_BS"/>
</dbReference>
<dbReference type="HOGENOM" id="CLU_000288_81_13_1"/>
<dbReference type="InterPro" id="IPR000719">
    <property type="entry name" value="Prot_kinase_dom"/>
</dbReference>
<dbReference type="PANTHER" id="PTHR45646">
    <property type="entry name" value="SERINE/THREONINE-PROTEIN KINASE DOA-RELATED"/>
    <property type="match status" value="1"/>
</dbReference>
<sequence length="418" mass="46578">MSSFTQNISEPTNKHVSVGLDGKVSVDLTFVEEPLGLPAQEGYGWPQLEFNQTIGPGSRYVIVRKLGWGMSSSTWLARDLQENSHVAIKILNGYNTDLAQRGRVWELEALKRLSSPTSSAHCLRLISNFTIPGKGSAGKHLCLVTQLLGGDVKSLHERHRTVFPFLLAKRILLHVLRGIVHAHSRGVVHTDLKHDNVFFDACTSAEVLDKFLASDPPRRHPPESSYDGTVSAAVSQPLPAPTMEEAMQRNYVVADFGSAQSITNHTTDEITPLPLRPPEIIIGGPWNEKVDIWTFGCLIFELVTGRGLFKYEPYEKYNLDEKNYILYQIICYTGEDFSAEQLTVSSLAGNFFDSTCNLRARPPLFNYPFELSIRSYKVIQEADVLSTAALMRRCLRLDPAQRASAADLLSDPWFAGVD</sequence>
<evidence type="ECO:0000256" key="3">
    <source>
        <dbReference type="ARBA" id="ARBA00022741"/>
    </source>
</evidence>
<evidence type="ECO:0000259" key="8">
    <source>
        <dbReference type="PROSITE" id="PS50011"/>
    </source>
</evidence>
<keyword evidence="3 6" id="KW-0547">Nucleotide-binding</keyword>
<accession>A0A0C9UDC3</accession>
<dbReference type="InterPro" id="IPR011009">
    <property type="entry name" value="Kinase-like_dom_sf"/>
</dbReference>
<evidence type="ECO:0000313" key="10">
    <source>
        <dbReference type="Proteomes" id="UP000054279"/>
    </source>
</evidence>
<dbReference type="Gene3D" id="3.30.200.20">
    <property type="entry name" value="Phosphorylase Kinase, domain 1"/>
    <property type="match status" value="1"/>
</dbReference>
<feature type="domain" description="Protein kinase" evidence="8">
    <location>
        <begin position="60"/>
        <end position="414"/>
    </location>
</feature>
<dbReference type="AlphaFoldDB" id="A0A0C9UDC3"/>
<organism evidence="9 10">
    <name type="scientific">Sphaerobolus stellatus (strain SS14)</name>
    <dbReference type="NCBI Taxonomy" id="990650"/>
    <lineage>
        <taxon>Eukaryota</taxon>
        <taxon>Fungi</taxon>
        <taxon>Dikarya</taxon>
        <taxon>Basidiomycota</taxon>
        <taxon>Agaricomycotina</taxon>
        <taxon>Agaricomycetes</taxon>
        <taxon>Phallomycetidae</taxon>
        <taxon>Geastrales</taxon>
        <taxon>Sphaerobolaceae</taxon>
        <taxon>Sphaerobolus</taxon>
    </lineage>
</organism>
<dbReference type="GO" id="GO:0005634">
    <property type="term" value="C:nucleus"/>
    <property type="evidence" value="ECO:0007669"/>
    <property type="project" value="TreeGrafter"/>
</dbReference>
<dbReference type="PROSITE" id="PS00108">
    <property type="entry name" value="PROTEIN_KINASE_ST"/>
    <property type="match status" value="1"/>
</dbReference>
<keyword evidence="10" id="KW-1185">Reference proteome</keyword>
<dbReference type="EMBL" id="KN837223">
    <property type="protein sequence ID" value="KIJ32719.1"/>
    <property type="molecule type" value="Genomic_DNA"/>
</dbReference>
<keyword evidence="4" id="KW-0418">Kinase</keyword>
<dbReference type="Proteomes" id="UP000054279">
    <property type="component" value="Unassembled WGS sequence"/>
</dbReference>
<keyword evidence="2" id="KW-0808">Transferase</keyword>
<comment type="similarity">
    <text evidence="7">Belongs to the protein kinase superfamily.</text>
</comment>
<gene>
    <name evidence="9" type="ORF">M422DRAFT_35756</name>
</gene>
<dbReference type="Gene3D" id="1.10.510.10">
    <property type="entry name" value="Transferase(Phosphotransferase) domain 1"/>
    <property type="match status" value="1"/>
</dbReference>
<evidence type="ECO:0000256" key="5">
    <source>
        <dbReference type="ARBA" id="ARBA00022840"/>
    </source>
</evidence>
<keyword evidence="1 7" id="KW-0723">Serine/threonine-protein kinase</keyword>
<dbReference type="Pfam" id="PF00069">
    <property type="entry name" value="Pkinase"/>
    <property type="match status" value="2"/>
</dbReference>
<dbReference type="GO" id="GO:0005524">
    <property type="term" value="F:ATP binding"/>
    <property type="evidence" value="ECO:0007669"/>
    <property type="project" value="UniProtKB-UniRule"/>
</dbReference>
<dbReference type="PANTHER" id="PTHR45646:SF11">
    <property type="entry name" value="SERINE_THREONINE-PROTEIN KINASE DOA"/>
    <property type="match status" value="1"/>
</dbReference>
<keyword evidence="5 6" id="KW-0067">ATP-binding</keyword>
<dbReference type="PROSITE" id="PS00107">
    <property type="entry name" value="PROTEIN_KINASE_ATP"/>
    <property type="match status" value="1"/>
</dbReference>
<evidence type="ECO:0000313" key="9">
    <source>
        <dbReference type="EMBL" id="KIJ32719.1"/>
    </source>
</evidence>
<evidence type="ECO:0000256" key="6">
    <source>
        <dbReference type="PROSITE-ProRule" id="PRU10141"/>
    </source>
</evidence>
<evidence type="ECO:0000256" key="4">
    <source>
        <dbReference type="ARBA" id="ARBA00022777"/>
    </source>
</evidence>
<dbReference type="GO" id="GO:0004674">
    <property type="term" value="F:protein serine/threonine kinase activity"/>
    <property type="evidence" value="ECO:0007669"/>
    <property type="project" value="UniProtKB-KW"/>
</dbReference>
<proteinExistence type="inferred from homology"/>
<reference evidence="9 10" key="1">
    <citation type="submission" date="2014-06" db="EMBL/GenBank/DDBJ databases">
        <title>Evolutionary Origins and Diversification of the Mycorrhizal Mutualists.</title>
        <authorList>
            <consortium name="DOE Joint Genome Institute"/>
            <consortium name="Mycorrhizal Genomics Consortium"/>
            <person name="Kohler A."/>
            <person name="Kuo A."/>
            <person name="Nagy L.G."/>
            <person name="Floudas D."/>
            <person name="Copeland A."/>
            <person name="Barry K.W."/>
            <person name="Cichocki N."/>
            <person name="Veneault-Fourrey C."/>
            <person name="LaButti K."/>
            <person name="Lindquist E.A."/>
            <person name="Lipzen A."/>
            <person name="Lundell T."/>
            <person name="Morin E."/>
            <person name="Murat C."/>
            <person name="Riley R."/>
            <person name="Ohm R."/>
            <person name="Sun H."/>
            <person name="Tunlid A."/>
            <person name="Henrissat B."/>
            <person name="Grigoriev I.V."/>
            <person name="Hibbett D.S."/>
            <person name="Martin F."/>
        </authorList>
    </citation>
    <scope>NUCLEOTIDE SEQUENCE [LARGE SCALE GENOMIC DNA]</scope>
    <source>
        <strain evidence="9 10">SS14</strain>
    </source>
</reference>
<dbReference type="OrthoDB" id="5979581at2759"/>